<dbReference type="PANTHER" id="PTHR22604">
    <property type="entry name" value="OXIDOREDUCTASES"/>
    <property type="match status" value="1"/>
</dbReference>
<name>A0A1I6KAR8_9SPHN</name>
<evidence type="ECO:0000259" key="3">
    <source>
        <dbReference type="Pfam" id="PF01408"/>
    </source>
</evidence>
<dbReference type="PANTHER" id="PTHR22604:SF105">
    <property type="entry name" value="TRANS-1,2-DIHYDROBENZENE-1,2-DIOL DEHYDROGENASE"/>
    <property type="match status" value="1"/>
</dbReference>
<dbReference type="AlphaFoldDB" id="A0A1I6KAR8"/>
<dbReference type="InterPro" id="IPR000683">
    <property type="entry name" value="Gfo/Idh/MocA-like_OxRdtase_N"/>
</dbReference>
<dbReference type="STRING" id="1166337.SAMN05192580_1516"/>
<dbReference type="SUPFAM" id="SSF51735">
    <property type="entry name" value="NAD(P)-binding Rossmann-fold domains"/>
    <property type="match status" value="1"/>
</dbReference>
<sequence>MQPLRIGILSTANIARHLVSGIAGSDKVVAVAVASRSEEAARAFADANNVARALPDYEALLADPEVEAIYNPLPNTLHAEWSIRALEAGKHVLCEKPIGVSANEARAMFAAAERTGLHLVEAYPYRAQPQTQALAKLVHGGEIGRPRMIQAAFGFPLGAPDNIRLNPDLGGGALLDAGCYAVSLIHLLAGQQATRVSAEAIWSERGVDLTLVANLRFADGLLAQVACSFGTALYRRAIVACEQGVVQTDFLNHLTDADPGQLIVARGGWTVTRDEQAFARGSGFRAEAESFADLVRGTGPWTGITPVQSIEVMTLLDAIIASARAGGAPVDIA</sequence>
<organism evidence="5 6">
    <name type="scientific">Sphingomonas jatrophae</name>
    <dbReference type="NCBI Taxonomy" id="1166337"/>
    <lineage>
        <taxon>Bacteria</taxon>
        <taxon>Pseudomonadati</taxon>
        <taxon>Pseudomonadota</taxon>
        <taxon>Alphaproteobacteria</taxon>
        <taxon>Sphingomonadales</taxon>
        <taxon>Sphingomonadaceae</taxon>
        <taxon>Sphingomonas</taxon>
    </lineage>
</organism>
<dbReference type="GO" id="GO:0016491">
    <property type="term" value="F:oxidoreductase activity"/>
    <property type="evidence" value="ECO:0007669"/>
    <property type="project" value="UniProtKB-KW"/>
</dbReference>
<feature type="domain" description="Gfo/Idh/MocA-like oxidoreductase N-terminal" evidence="3">
    <location>
        <begin position="5"/>
        <end position="119"/>
    </location>
</feature>
<proteinExistence type="inferred from homology"/>
<protein>
    <submittedName>
        <fullName evidence="5">Predicted dehydrogenase</fullName>
    </submittedName>
</protein>
<dbReference type="GO" id="GO:0000166">
    <property type="term" value="F:nucleotide binding"/>
    <property type="evidence" value="ECO:0007669"/>
    <property type="project" value="InterPro"/>
</dbReference>
<comment type="similarity">
    <text evidence="1">Belongs to the Gfo/Idh/MocA family.</text>
</comment>
<gene>
    <name evidence="5" type="ORF">SAMN05192580_1516</name>
</gene>
<dbReference type="InterPro" id="IPR036291">
    <property type="entry name" value="NAD(P)-bd_dom_sf"/>
</dbReference>
<keyword evidence="6" id="KW-1185">Reference proteome</keyword>
<dbReference type="Pfam" id="PF01408">
    <property type="entry name" value="GFO_IDH_MocA"/>
    <property type="match status" value="1"/>
</dbReference>
<accession>A0A1I6KAR8</accession>
<keyword evidence="2" id="KW-0560">Oxidoreductase</keyword>
<dbReference type="InterPro" id="IPR055170">
    <property type="entry name" value="GFO_IDH_MocA-like_dom"/>
</dbReference>
<evidence type="ECO:0000259" key="4">
    <source>
        <dbReference type="Pfam" id="PF22725"/>
    </source>
</evidence>
<dbReference type="Gene3D" id="3.40.50.720">
    <property type="entry name" value="NAD(P)-binding Rossmann-like Domain"/>
    <property type="match status" value="1"/>
</dbReference>
<dbReference type="Pfam" id="PF22725">
    <property type="entry name" value="GFO_IDH_MocA_C3"/>
    <property type="match status" value="1"/>
</dbReference>
<reference evidence="5 6" key="1">
    <citation type="submission" date="2016-10" db="EMBL/GenBank/DDBJ databases">
        <authorList>
            <person name="de Groot N.N."/>
        </authorList>
    </citation>
    <scope>NUCLEOTIDE SEQUENCE [LARGE SCALE GENOMIC DNA]</scope>
    <source>
        <strain evidence="5 6">S5-249</strain>
    </source>
</reference>
<dbReference type="EMBL" id="FOZG01000001">
    <property type="protein sequence ID" value="SFR88332.1"/>
    <property type="molecule type" value="Genomic_DNA"/>
</dbReference>
<dbReference type="Proteomes" id="UP000198824">
    <property type="component" value="Unassembled WGS sequence"/>
</dbReference>
<dbReference type="Gene3D" id="3.30.360.10">
    <property type="entry name" value="Dihydrodipicolinate Reductase, domain 2"/>
    <property type="match status" value="1"/>
</dbReference>
<dbReference type="RefSeq" id="WP_165611230.1">
    <property type="nucleotide sequence ID" value="NZ_FOZG01000001.1"/>
</dbReference>
<feature type="domain" description="GFO/IDH/MocA-like oxidoreductase" evidence="4">
    <location>
        <begin position="132"/>
        <end position="246"/>
    </location>
</feature>
<evidence type="ECO:0000256" key="1">
    <source>
        <dbReference type="ARBA" id="ARBA00010928"/>
    </source>
</evidence>
<evidence type="ECO:0000256" key="2">
    <source>
        <dbReference type="ARBA" id="ARBA00023002"/>
    </source>
</evidence>
<dbReference type="InterPro" id="IPR050984">
    <property type="entry name" value="Gfo/Idh/MocA_domain"/>
</dbReference>
<evidence type="ECO:0000313" key="6">
    <source>
        <dbReference type="Proteomes" id="UP000198824"/>
    </source>
</evidence>
<evidence type="ECO:0000313" key="5">
    <source>
        <dbReference type="EMBL" id="SFR88332.1"/>
    </source>
</evidence>
<dbReference type="SUPFAM" id="SSF55347">
    <property type="entry name" value="Glyceraldehyde-3-phosphate dehydrogenase-like, C-terminal domain"/>
    <property type="match status" value="1"/>
</dbReference>